<dbReference type="EMBL" id="NMUL01000030">
    <property type="protein sequence ID" value="OXM64020.1"/>
    <property type="molecule type" value="Genomic_DNA"/>
</dbReference>
<keyword evidence="2 4" id="KW-0238">DNA-binding</keyword>
<evidence type="ECO:0000256" key="2">
    <source>
        <dbReference type="ARBA" id="ARBA00023125"/>
    </source>
</evidence>
<evidence type="ECO:0000313" key="6">
    <source>
        <dbReference type="EMBL" id="OXM64020.1"/>
    </source>
</evidence>
<sequence>MARTVDSAHRDELLEAVARDLLRNGLVGASLDRLATAAGTSGRMLVHHFGSRRELIDRALERCREWELARARVELPPRPDFPDVLSRAWTWFGGEEAGQFFRLFGQLAAASRLGADRAPVSRSRLSTEWLAIVSDGFAACGCGPAAAQRLATVYVAQVRGLLLDLDATGDSLRVERAYHHFMAVLARSPDLPETQPRP</sequence>
<dbReference type="AlphaFoldDB" id="A0A229SZ34"/>
<protein>
    <submittedName>
        <fullName evidence="6">TetR family transcriptional regulator</fullName>
    </submittedName>
</protein>
<gene>
    <name evidence="6" type="ORF">CF165_27080</name>
</gene>
<dbReference type="OrthoDB" id="5177743at2"/>
<evidence type="ECO:0000259" key="5">
    <source>
        <dbReference type="PROSITE" id="PS50977"/>
    </source>
</evidence>
<evidence type="ECO:0000256" key="3">
    <source>
        <dbReference type="ARBA" id="ARBA00023163"/>
    </source>
</evidence>
<dbReference type="Pfam" id="PF00440">
    <property type="entry name" value="TetR_N"/>
    <property type="match status" value="1"/>
</dbReference>
<dbReference type="Gene3D" id="1.10.357.10">
    <property type="entry name" value="Tetracycline Repressor, domain 2"/>
    <property type="match status" value="1"/>
</dbReference>
<dbReference type="GO" id="GO:0003700">
    <property type="term" value="F:DNA-binding transcription factor activity"/>
    <property type="evidence" value="ECO:0007669"/>
    <property type="project" value="TreeGrafter"/>
</dbReference>
<dbReference type="InterPro" id="IPR050109">
    <property type="entry name" value="HTH-type_TetR-like_transc_reg"/>
</dbReference>
<dbReference type="GO" id="GO:0000976">
    <property type="term" value="F:transcription cis-regulatory region binding"/>
    <property type="evidence" value="ECO:0007669"/>
    <property type="project" value="TreeGrafter"/>
</dbReference>
<keyword evidence="3" id="KW-0804">Transcription</keyword>
<dbReference type="RefSeq" id="WP_093950389.1">
    <property type="nucleotide sequence ID" value="NZ_NMUL01000030.1"/>
</dbReference>
<dbReference type="SUPFAM" id="SSF46689">
    <property type="entry name" value="Homeodomain-like"/>
    <property type="match status" value="1"/>
</dbReference>
<proteinExistence type="predicted"/>
<feature type="DNA-binding region" description="H-T-H motif" evidence="4">
    <location>
        <begin position="30"/>
        <end position="49"/>
    </location>
</feature>
<keyword evidence="7" id="KW-1185">Reference proteome</keyword>
<dbReference type="Proteomes" id="UP000215199">
    <property type="component" value="Unassembled WGS sequence"/>
</dbReference>
<feature type="domain" description="HTH tetR-type" evidence="5">
    <location>
        <begin position="7"/>
        <end position="67"/>
    </location>
</feature>
<accession>A0A229SZ34</accession>
<evidence type="ECO:0000313" key="7">
    <source>
        <dbReference type="Proteomes" id="UP000215199"/>
    </source>
</evidence>
<dbReference type="InterPro" id="IPR009057">
    <property type="entry name" value="Homeodomain-like_sf"/>
</dbReference>
<dbReference type="PROSITE" id="PS50977">
    <property type="entry name" value="HTH_TETR_2"/>
    <property type="match status" value="1"/>
</dbReference>
<keyword evidence="1" id="KW-0805">Transcription regulation</keyword>
<reference evidence="7" key="1">
    <citation type="submission" date="2017-07" db="EMBL/GenBank/DDBJ databases">
        <title>Comparative genome mining reveals phylogenetic distribution patterns of secondary metabolites in Amycolatopsis.</title>
        <authorList>
            <person name="Adamek M."/>
            <person name="Alanjary M."/>
            <person name="Sales-Ortells H."/>
            <person name="Goodfellow M."/>
            <person name="Bull A.T."/>
            <person name="Kalinowski J."/>
            <person name="Ziemert N."/>
        </authorList>
    </citation>
    <scope>NUCLEOTIDE SEQUENCE [LARGE SCALE GENOMIC DNA]</scope>
    <source>
        <strain evidence="7">H5</strain>
    </source>
</reference>
<dbReference type="PANTHER" id="PTHR30055">
    <property type="entry name" value="HTH-TYPE TRANSCRIPTIONAL REGULATOR RUTR"/>
    <property type="match status" value="1"/>
</dbReference>
<dbReference type="PANTHER" id="PTHR30055:SF234">
    <property type="entry name" value="HTH-TYPE TRANSCRIPTIONAL REGULATOR BETI"/>
    <property type="match status" value="1"/>
</dbReference>
<comment type="caution">
    <text evidence="6">The sequence shown here is derived from an EMBL/GenBank/DDBJ whole genome shotgun (WGS) entry which is preliminary data.</text>
</comment>
<dbReference type="InterPro" id="IPR001647">
    <property type="entry name" value="HTH_TetR"/>
</dbReference>
<organism evidence="6 7">
    <name type="scientific">Amycolatopsis vastitatis</name>
    <dbReference type="NCBI Taxonomy" id="1905142"/>
    <lineage>
        <taxon>Bacteria</taxon>
        <taxon>Bacillati</taxon>
        <taxon>Actinomycetota</taxon>
        <taxon>Actinomycetes</taxon>
        <taxon>Pseudonocardiales</taxon>
        <taxon>Pseudonocardiaceae</taxon>
        <taxon>Amycolatopsis</taxon>
    </lineage>
</organism>
<name>A0A229SZ34_9PSEU</name>
<evidence type="ECO:0000256" key="1">
    <source>
        <dbReference type="ARBA" id="ARBA00023015"/>
    </source>
</evidence>
<evidence type="ECO:0000256" key="4">
    <source>
        <dbReference type="PROSITE-ProRule" id="PRU00335"/>
    </source>
</evidence>